<dbReference type="Proteomes" id="UP000199309">
    <property type="component" value="Unassembled WGS sequence"/>
</dbReference>
<protein>
    <submittedName>
        <fullName evidence="2">Glycosyltransferase involved in cell wall bisynthesis</fullName>
    </submittedName>
</protein>
<dbReference type="STRING" id="349095.SAMN05660299_00021"/>
<dbReference type="SUPFAM" id="SSF53448">
    <property type="entry name" value="Nucleotide-diphospho-sugar transferases"/>
    <property type="match status" value="1"/>
</dbReference>
<dbReference type="InterPro" id="IPR029044">
    <property type="entry name" value="Nucleotide-diphossugar_trans"/>
</dbReference>
<organism evidence="2 3">
    <name type="scientific">Megasphaera paucivorans</name>
    <dbReference type="NCBI Taxonomy" id="349095"/>
    <lineage>
        <taxon>Bacteria</taxon>
        <taxon>Bacillati</taxon>
        <taxon>Bacillota</taxon>
        <taxon>Negativicutes</taxon>
        <taxon>Veillonellales</taxon>
        <taxon>Veillonellaceae</taxon>
        <taxon>Megasphaera</taxon>
    </lineage>
</organism>
<proteinExistence type="predicted"/>
<dbReference type="CDD" id="cd02511">
    <property type="entry name" value="Beta4Glucosyltransferase"/>
    <property type="match status" value="1"/>
</dbReference>
<dbReference type="GO" id="GO:0016740">
    <property type="term" value="F:transferase activity"/>
    <property type="evidence" value="ECO:0007669"/>
    <property type="project" value="UniProtKB-KW"/>
</dbReference>
<dbReference type="Gene3D" id="3.90.550.10">
    <property type="entry name" value="Spore Coat Polysaccharide Biosynthesis Protein SpsA, Chain A"/>
    <property type="match status" value="1"/>
</dbReference>
<dbReference type="OrthoDB" id="9815923at2"/>
<name>A0A1G9PW15_9FIRM</name>
<accession>A0A1G9PW15</accession>
<dbReference type="EMBL" id="FNHQ01000001">
    <property type="protein sequence ID" value="SDM02992.1"/>
    <property type="molecule type" value="Genomic_DNA"/>
</dbReference>
<dbReference type="RefSeq" id="WP_091647110.1">
    <property type="nucleotide sequence ID" value="NZ_FNHQ01000001.1"/>
</dbReference>
<dbReference type="PANTHER" id="PTHR43630">
    <property type="entry name" value="POLY-BETA-1,6-N-ACETYL-D-GLUCOSAMINE SYNTHASE"/>
    <property type="match status" value="1"/>
</dbReference>
<gene>
    <name evidence="2" type="ORF">SAMN05660299_00021</name>
</gene>
<feature type="domain" description="Glycosyltransferase 2-like" evidence="1">
    <location>
        <begin position="5"/>
        <end position="93"/>
    </location>
</feature>
<keyword evidence="2" id="KW-0808">Transferase</keyword>
<sequence length="252" mass="29274">MSTLSILILTKNEQDNIVDVIRNAFQCADEVIIIDSGSTDNTVKLAEREGASVCYRAWDDDFAAQRNFGLIQTTADWVFYLDADERLSSELIDAVHRAAALNDTTKQYSIQRKSVAFGTKFGHGVLYPDYVSRMFPRTAVHWVHKIHEHPECKLITETLPGHIEHYTYKNWHHWEGKLCQYTTIWAEEAFKRGKRTSLSGIFLHSLGGFFKMFIVRAGFLDGWMGTYMCFNHFFYTMLKYLKLYELQRKSDL</sequence>
<dbReference type="AlphaFoldDB" id="A0A1G9PW15"/>
<dbReference type="PANTHER" id="PTHR43630:SF2">
    <property type="entry name" value="GLYCOSYLTRANSFERASE"/>
    <property type="match status" value="1"/>
</dbReference>
<keyword evidence="3" id="KW-1185">Reference proteome</keyword>
<evidence type="ECO:0000313" key="3">
    <source>
        <dbReference type="Proteomes" id="UP000199309"/>
    </source>
</evidence>
<evidence type="ECO:0000259" key="1">
    <source>
        <dbReference type="Pfam" id="PF00535"/>
    </source>
</evidence>
<evidence type="ECO:0000313" key="2">
    <source>
        <dbReference type="EMBL" id="SDM02992.1"/>
    </source>
</evidence>
<dbReference type="InterPro" id="IPR001173">
    <property type="entry name" value="Glyco_trans_2-like"/>
</dbReference>
<dbReference type="Pfam" id="PF00535">
    <property type="entry name" value="Glycos_transf_2"/>
    <property type="match status" value="1"/>
</dbReference>
<reference evidence="2 3" key="1">
    <citation type="submission" date="2016-10" db="EMBL/GenBank/DDBJ databases">
        <authorList>
            <person name="de Groot N.N."/>
        </authorList>
    </citation>
    <scope>NUCLEOTIDE SEQUENCE [LARGE SCALE GENOMIC DNA]</scope>
    <source>
        <strain evidence="2 3">DSM 16981</strain>
    </source>
</reference>